<feature type="compositionally biased region" description="Basic and acidic residues" evidence="2">
    <location>
        <begin position="197"/>
        <end position="206"/>
    </location>
</feature>
<dbReference type="Pfam" id="PF13499">
    <property type="entry name" value="EF-hand_7"/>
    <property type="match status" value="1"/>
</dbReference>
<dbReference type="EMBL" id="CAJNIZ010044393">
    <property type="protein sequence ID" value="CAE7687111.1"/>
    <property type="molecule type" value="Genomic_DNA"/>
</dbReference>
<accession>A0A812WKA5</accession>
<dbReference type="PROSITE" id="PS50222">
    <property type="entry name" value="EF_HAND_2"/>
    <property type="match status" value="2"/>
</dbReference>
<comment type="caution">
    <text evidence="4">The sequence shown here is derived from an EMBL/GenBank/DDBJ whole genome shotgun (WGS) entry which is preliminary data.</text>
</comment>
<dbReference type="InterPro" id="IPR002048">
    <property type="entry name" value="EF_hand_dom"/>
</dbReference>
<evidence type="ECO:0000259" key="3">
    <source>
        <dbReference type="PROSITE" id="PS50222"/>
    </source>
</evidence>
<reference evidence="4" key="1">
    <citation type="submission" date="2021-02" db="EMBL/GenBank/DDBJ databases">
        <authorList>
            <person name="Dougan E. K."/>
            <person name="Rhodes N."/>
            <person name="Thang M."/>
            <person name="Chan C."/>
        </authorList>
    </citation>
    <scope>NUCLEOTIDE SEQUENCE</scope>
</reference>
<dbReference type="InterPro" id="IPR011992">
    <property type="entry name" value="EF-hand-dom_pair"/>
</dbReference>
<gene>
    <name evidence="4" type="ORF">SPIL2461_LOCUS19224</name>
</gene>
<feature type="domain" description="EF-hand" evidence="3">
    <location>
        <begin position="120"/>
        <end position="155"/>
    </location>
</feature>
<feature type="compositionally biased region" description="Low complexity" evidence="2">
    <location>
        <begin position="289"/>
        <end position="298"/>
    </location>
</feature>
<name>A0A812WKA5_SYMPI</name>
<feature type="domain" description="EF-hand" evidence="3">
    <location>
        <begin position="79"/>
        <end position="114"/>
    </location>
</feature>
<dbReference type="Gene3D" id="1.10.238.10">
    <property type="entry name" value="EF-hand"/>
    <property type="match status" value="1"/>
</dbReference>
<feature type="compositionally biased region" description="Basic and acidic residues" evidence="2">
    <location>
        <begin position="175"/>
        <end position="188"/>
    </location>
</feature>
<dbReference type="OrthoDB" id="424794at2759"/>
<dbReference type="InterPro" id="IPR018247">
    <property type="entry name" value="EF_Hand_1_Ca_BS"/>
</dbReference>
<dbReference type="GO" id="GO:0005509">
    <property type="term" value="F:calcium ion binding"/>
    <property type="evidence" value="ECO:0007669"/>
    <property type="project" value="InterPro"/>
</dbReference>
<dbReference type="Proteomes" id="UP000649617">
    <property type="component" value="Unassembled WGS sequence"/>
</dbReference>
<evidence type="ECO:0000256" key="2">
    <source>
        <dbReference type="SAM" id="MobiDB-lite"/>
    </source>
</evidence>
<sequence>MAPCEHLQAEEQAWQPVFERLCERFPETGAAKVAAVLRENNGHAGQAAAAIRDLGGTGKREVDPDDKEHVKTLLTSPVMFAAVCKDNFRRFDTNGDGVLSWSEVLPLVNSLYDSFGLQPPREGNLRSFFDASDLNKDGVLSEKEFNRFFECFLRYAFFDVVQKDAANTKAGSLEAKPEEEKDKEERRLSSAALEARGGYERQDKAARPAQAAQSGSGGSHFRVIAPHGISWRRSPDFNDRLDSSVAAGEAVKVLEQWVKTDRGWLPLYDARGKPLLQPVLDDSADAARRAPAGPAGPAFTACRREKKPKEADASQADDEPKLRAGEEDWRERLDRLQERFPMLSSGQVLQKLRAHQGHAGHTAAALRELMGRHGG</sequence>
<dbReference type="SUPFAM" id="SSF47473">
    <property type="entry name" value="EF-hand"/>
    <property type="match status" value="1"/>
</dbReference>
<feature type="compositionally biased region" description="Basic and acidic residues" evidence="2">
    <location>
        <begin position="307"/>
        <end position="329"/>
    </location>
</feature>
<feature type="region of interest" description="Disordered" evidence="2">
    <location>
        <begin position="169"/>
        <end position="221"/>
    </location>
</feature>
<keyword evidence="1" id="KW-0106">Calcium</keyword>
<evidence type="ECO:0000313" key="4">
    <source>
        <dbReference type="EMBL" id="CAE7687111.1"/>
    </source>
</evidence>
<evidence type="ECO:0000313" key="5">
    <source>
        <dbReference type="Proteomes" id="UP000649617"/>
    </source>
</evidence>
<keyword evidence="5" id="KW-1185">Reference proteome</keyword>
<feature type="region of interest" description="Disordered" evidence="2">
    <location>
        <begin position="286"/>
        <end position="329"/>
    </location>
</feature>
<protein>
    <recommendedName>
        <fullName evidence="3">EF-hand domain-containing protein</fullName>
    </recommendedName>
</protein>
<dbReference type="PROSITE" id="PS00018">
    <property type="entry name" value="EF_HAND_1"/>
    <property type="match status" value="2"/>
</dbReference>
<proteinExistence type="predicted"/>
<dbReference type="AlphaFoldDB" id="A0A812WKA5"/>
<organism evidence="4 5">
    <name type="scientific">Symbiodinium pilosum</name>
    <name type="common">Dinoflagellate</name>
    <dbReference type="NCBI Taxonomy" id="2952"/>
    <lineage>
        <taxon>Eukaryota</taxon>
        <taxon>Sar</taxon>
        <taxon>Alveolata</taxon>
        <taxon>Dinophyceae</taxon>
        <taxon>Suessiales</taxon>
        <taxon>Symbiodiniaceae</taxon>
        <taxon>Symbiodinium</taxon>
    </lineage>
</organism>
<evidence type="ECO:0000256" key="1">
    <source>
        <dbReference type="ARBA" id="ARBA00022837"/>
    </source>
</evidence>